<evidence type="ECO:0000313" key="2">
    <source>
        <dbReference type="Proteomes" id="UP000265341"/>
    </source>
</evidence>
<dbReference type="RefSeq" id="WP_119280675.1">
    <property type="nucleotide sequence ID" value="NZ_QWLA01000173.1"/>
</dbReference>
<dbReference type="EMBL" id="QWLA01000173">
    <property type="protein sequence ID" value="RIH81241.1"/>
    <property type="molecule type" value="Genomic_DNA"/>
</dbReference>
<keyword evidence="2" id="KW-1185">Reference proteome</keyword>
<dbReference type="AlphaFoldDB" id="A0A399EG38"/>
<name>A0A399EG38_9DEIN</name>
<reference evidence="1 2" key="1">
    <citation type="submission" date="2018-08" db="EMBL/GenBank/DDBJ databases">
        <title>Meiothermus roseus NBRC 110900 genome sequencing project.</title>
        <authorList>
            <person name="Da Costa M.S."/>
            <person name="Albuquerque L."/>
            <person name="Raposo P."/>
            <person name="Froufe H.J.C."/>
            <person name="Barroso C.S."/>
            <person name="Egas C."/>
        </authorList>
    </citation>
    <scope>NUCLEOTIDE SEQUENCE [LARGE SCALE GENOMIC DNA]</scope>
    <source>
        <strain evidence="1 2">NBRC 110900</strain>
    </source>
</reference>
<sequence>MSLSWIDLLMLMGAAWALFCAVVDPRSLLSELLDDGAAERHEAQTMFDKEAAALRHPHLAHEISPRGVCPL</sequence>
<evidence type="ECO:0000313" key="1">
    <source>
        <dbReference type="EMBL" id="RIH81241.1"/>
    </source>
</evidence>
<comment type="caution">
    <text evidence="1">The sequence shown here is derived from an EMBL/GenBank/DDBJ whole genome shotgun (WGS) entry which is preliminary data.</text>
</comment>
<organism evidence="1 2">
    <name type="scientific">Calidithermus roseus</name>
    <dbReference type="NCBI Taxonomy" id="1644118"/>
    <lineage>
        <taxon>Bacteria</taxon>
        <taxon>Thermotogati</taxon>
        <taxon>Deinococcota</taxon>
        <taxon>Deinococci</taxon>
        <taxon>Thermales</taxon>
        <taxon>Thermaceae</taxon>
        <taxon>Calidithermus</taxon>
    </lineage>
</organism>
<protein>
    <submittedName>
        <fullName evidence="1">Uncharacterized protein</fullName>
    </submittedName>
</protein>
<accession>A0A399EG38</accession>
<proteinExistence type="predicted"/>
<gene>
    <name evidence="1" type="ORF">Mrose_03601</name>
</gene>
<dbReference type="OrthoDB" id="9874290at2"/>
<dbReference type="Proteomes" id="UP000265341">
    <property type="component" value="Unassembled WGS sequence"/>
</dbReference>